<proteinExistence type="predicted"/>
<dbReference type="PANTHER" id="PTHR37305">
    <property type="entry name" value="INTEGRAL MEMBRANE PROTEIN-RELATED"/>
    <property type="match status" value="1"/>
</dbReference>
<comment type="caution">
    <text evidence="2">The sequence shown here is derived from an EMBL/GenBank/DDBJ whole genome shotgun (WGS) entry which is preliminary data.</text>
</comment>
<evidence type="ECO:0000256" key="1">
    <source>
        <dbReference type="SAM" id="Phobius"/>
    </source>
</evidence>
<feature type="transmembrane region" description="Helical" evidence="1">
    <location>
        <begin position="20"/>
        <end position="39"/>
    </location>
</feature>
<reference evidence="3" key="1">
    <citation type="journal article" date="2019" name="Int. J. Syst. Evol. Microbiol.">
        <title>The Global Catalogue of Microorganisms (GCM) 10K type strain sequencing project: providing services to taxonomists for standard genome sequencing and annotation.</title>
        <authorList>
            <consortium name="The Broad Institute Genomics Platform"/>
            <consortium name="The Broad Institute Genome Sequencing Center for Infectious Disease"/>
            <person name="Wu L."/>
            <person name="Ma J."/>
        </authorList>
    </citation>
    <scope>NUCLEOTIDE SEQUENCE [LARGE SCALE GENOMIC DNA]</scope>
    <source>
        <strain evidence="3">KCTC 3913</strain>
    </source>
</reference>
<feature type="transmembrane region" description="Helical" evidence="1">
    <location>
        <begin position="59"/>
        <end position="81"/>
    </location>
</feature>
<feature type="transmembrane region" description="Helical" evidence="1">
    <location>
        <begin position="172"/>
        <end position="189"/>
    </location>
</feature>
<feature type="transmembrane region" description="Helical" evidence="1">
    <location>
        <begin position="106"/>
        <end position="133"/>
    </location>
</feature>
<keyword evidence="1" id="KW-1133">Transmembrane helix</keyword>
<keyword evidence="1" id="KW-0812">Transmembrane</keyword>
<sequence length="236" mass="26306">MMSRILQSDFLKLKRKGIWFLVILGPVGVISLQAVNYGLRYDYLVNGNSDVWAGLLSQIRGFVAITLLLGIAILSSLTANLEHQTNAWKQILTLPISRWSVFTAKFTLNAFMLLISCILLVLGTIILGLILGFGTGFPTLDILKVSFYPFFAALPILALQLWLSVTLTNQGIPLAIGVFGAIFSAYSFTLPDWLIWKWPLLQNDWGEPIWNVVLGIVVGVLVYSISVLDFMRRDVK</sequence>
<dbReference type="RefSeq" id="WP_377934437.1">
    <property type="nucleotide sequence ID" value="NZ_JBHUMF010000017.1"/>
</dbReference>
<dbReference type="EMBL" id="JBHUMF010000017">
    <property type="protein sequence ID" value="MFD2680757.1"/>
    <property type="molecule type" value="Genomic_DNA"/>
</dbReference>
<dbReference type="CDD" id="cd21809">
    <property type="entry name" value="ABC-2_lan_permease-like"/>
    <property type="match status" value="1"/>
</dbReference>
<dbReference type="Pfam" id="PF12730">
    <property type="entry name" value="ABC2_membrane_4"/>
    <property type="match status" value="1"/>
</dbReference>
<feature type="transmembrane region" description="Helical" evidence="1">
    <location>
        <begin position="145"/>
        <end position="165"/>
    </location>
</feature>
<dbReference type="Proteomes" id="UP001597506">
    <property type="component" value="Unassembled WGS sequence"/>
</dbReference>
<evidence type="ECO:0000313" key="2">
    <source>
        <dbReference type="EMBL" id="MFD2680757.1"/>
    </source>
</evidence>
<feature type="transmembrane region" description="Helical" evidence="1">
    <location>
        <begin position="209"/>
        <end position="231"/>
    </location>
</feature>
<accession>A0ABW5RPZ4</accession>
<evidence type="ECO:0000313" key="3">
    <source>
        <dbReference type="Proteomes" id="UP001597506"/>
    </source>
</evidence>
<keyword evidence="1" id="KW-0472">Membrane</keyword>
<protein>
    <submittedName>
        <fullName evidence="2">ABC transporter permease</fullName>
    </submittedName>
</protein>
<name>A0ABW5RPZ4_9BACI</name>
<gene>
    <name evidence="2" type="ORF">ACFSUL_08290</name>
</gene>
<dbReference type="PANTHER" id="PTHR37305:SF1">
    <property type="entry name" value="MEMBRANE PROTEIN"/>
    <property type="match status" value="1"/>
</dbReference>
<keyword evidence="3" id="KW-1185">Reference proteome</keyword>
<organism evidence="2 3">
    <name type="scientific">Bacillus seohaeanensis</name>
    <dbReference type="NCBI Taxonomy" id="284580"/>
    <lineage>
        <taxon>Bacteria</taxon>
        <taxon>Bacillati</taxon>
        <taxon>Bacillota</taxon>
        <taxon>Bacilli</taxon>
        <taxon>Bacillales</taxon>
        <taxon>Bacillaceae</taxon>
        <taxon>Bacillus</taxon>
    </lineage>
</organism>